<dbReference type="Proteomes" id="UP000039865">
    <property type="component" value="Unassembled WGS sequence"/>
</dbReference>
<evidence type="ECO:0000313" key="1">
    <source>
        <dbReference type="EMBL" id="CDW74663.1"/>
    </source>
</evidence>
<dbReference type="EMBL" id="CCKQ01003537">
    <property type="protein sequence ID" value="CDW74663.1"/>
    <property type="molecule type" value="Genomic_DNA"/>
</dbReference>
<organism evidence="1 2">
    <name type="scientific">Stylonychia lemnae</name>
    <name type="common">Ciliate</name>
    <dbReference type="NCBI Taxonomy" id="5949"/>
    <lineage>
        <taxon>Eukaryota</taxon>
        <taxon>Sar</taxon>
        <taxon>Alveolata</taxon>
        <taxon>Ciliophora</taxon>
        <taxon>Intramacronucleata</taxon>
        <taxon>Spirotrichea</taxon>
        <taxon>Stichotrichia</taxon>
        <taxon>Sporadotrichida</taxon>
        <taxon>Oxytrichidae</taxon>
        <taxon>Stylonychinae</taxon>
        <taxon>Stylonychia</taxon>
    </lineage>
</organism>
<accession>A0A077ZZK0</accession>
<dbReference type="InParanoid" id="A0A077ZZK0"/>
<name>A0A077ZZK0_STYLE</name>
<reference evidence="1 2" key="1">
    <citation type="submission" date="2014-06" db="EMBL/GenBank/DDBJ databases">
        <authorList>
            <person name="Swart Estienne"/>
        </authorList>
    </citation>
    <scope>NUCLEOTIDE SEQUENCE [LARGE SCALE GENOMIC DNA]</scope>
    <source>
        <strain evidence="1 2">130c</strain>
    </source>
</reference>
<sequence length="267" mass="30400">MTFVKVGISGSSGGSVYLECVNFQQVDDEANGKIYIPKRIVSTIDQLKNSSNFDDLDGTVSVVFRDNVFMHNTASNGQGILTVKNFPKISSINDAYILNFDAFQEVNTKFASNLNYQENFKNGEKFQDLYQNNTYEDKKFASSIIHFEKLKSIYIEQIRIDSNILIEPKFSNKRASIFYFKDISDSVQIISLDGQSIKGSYSASEIDELLSNLDHSQWLFPGTKLRLLQLVPFANQDKILELKIENWTFNEISFNAEEILNAQNICN</sequence>
<dbReference type="AlphaFoldDB" id="A0A077ZZK0"/>
<evidence type="ECO:0000313" key="2">
    <source>
        <dbReference type="Proteomes" id="UP000039865"/>
    </source>
</evidence>
<protein>
    <submittedName>
        <fullName evidence="1">Uncharacterized protein</fullName>
    </submittedName>
</protein>
<gene>
    <name evidence="1" type="primary">Contig19467.g20646</name>
    <name evidence="1" type="ORF">STYLEM_3645</name>
</gene>
<proteinExistence type="predicted"/>
<keyword evidence="2" id="KW-1185">Reference proteome</keyword>